<organism evidence="1 2">
    <name type="scientific">Herpetosiphon geysericola</name>
    <dbReference type="NCBI Taxonomy" id="70996"/>
    <lineage>
        <taxon>Bacteria</taxon>
        <taxon>Bacillati</taxon>
        <taxon>Chloroflexota</taxon>
        <taxon>Chloroflexia</taxon>
        <taxon>Herpetosiphonales</taxon>
        <taxon>Herpetosiphonaceae</taxon>
        <taxon>Herpetosiphon</taxon>
    </lineage>
</organism>
<gene>
    <name evidence="1" type="ORF">SE18_24805</name>
</gene>
<evidence type="ECO:0000313" key="1">
    <source>
        <dbReference type="EMBL" id="KPL80274.1"/>
    </source>
</evidence>
<protein>
    <recommendedName>
        <fullName evidence="3">Phage gp6-like head-tail connector protein</fullName>
    </recommendedName>
</protein>
<reference evidence="1 2" key="1">
    <citation type="submission" date="2015-07" db="EMBL/GenBank/DDBJ databases">
        <title>Whole genome sequence of Herpetosiphon geysericola DSM 7119.</title>
        <authorList>
            <person name="Hemp J."/>
            <person name="Ward L.M."/>
            <person name="Pace L.A."/>
            <person name="Fischer W.W."/>
        </authorList>
    </citation>
    <scope>NUCLEOTIDE SEQUENCE [LARGE SCALE GENOMIC DNA]</scope>
    <source>
        <strain evidence="1 2">DSM 7119</strain>
    </source>
</reference>
<dbReference type="AlphaFoldDB" id="A0A0N8GP95"/>
<dbReference type="RefSeq" id="WP_054537162.1">
    <property type="nucleotide sequence ID" value="NZ_LGKP01000040.1"/>
</dbReference>
<evidence type="ECO:0008006" key="3">
    <source>
        <dbReference type="Google" id="ProtNLM"/>
    </source>
</evidence>
<dbReference type="EMBL" id="LGKP01000040">
    <property type="protein sequence ID" value="KPL80274.1"/>
    <property type="molecule type" value="Genomic_DNA"/>
</dbReference>
<name>A0A0N8GP95_9CHLR</name>
<comment type="caution">
    <text evidence="1">The sequence shown here is derived from an EMBL/GenBank/DDBJ whole genome shotgun (WGS) entry which is preliminary data.</text>
</comment>
<evidence type="ECO:0000313" key="2">
    <source>
        <dbReference type="Proteomes" id="UP000050277"/>
    </source>
</evidence>
<sequence>MLYVSVAEVQAQLDDAPADPDLIEPYVVRASDIVRSALRALLRDPSFEFVPNPVTTMRVVTGLPLPTLTLEAHVIGSISLIEQRLHGAWQPLPVAAWLEDARGMLHAESVWDGYWAISWTDHALYRITAIWGYGDVPPAVADVALQLTINLYRSRSTGGMIDSVGVQGLGMTRVVAGLTKQQLAILESVVAPWRA</sequence>
<proteinExistence type="predicted"/>
<keyword evidence="2" id="KW-1185">Reference proteome</keyword>
<dbReference type="Proteomes" id="UP000050277">
    <property type="component" value="Unassembled WGS sequence"/>
</dbReference>
<accession>A0A0N8GP95</accession>